<dbReference type="InterPro" id="IPR013762">
    <property type="entry name" value="Integrase-like_cat_sf"/>
</dbReference>
<dbReference type="AlphaFoldDB" id="C9YAM0"/>
<dbReference type="PROSITE" id="PS51898">
    <property type="entry name" value="TYR_RECOMBINASE"/>
    <property type="match status" value="1"/>
</dbReference>
<dbReference type="Gene3D" id="1.10.443.10">
    <property type="entry name" value="Intergrase catalytic core"/>
    <property type="match status" value="1"/>
</dbReference>
<feature type="domain" description="Tyr recombinase" evidence="2">
    <location>
        <begin position="170"/>
        <end position="346"/>
    </location>
</feature>
<dbReference type="SUPFAM" id="SSF56349">
    <property type="entry name" value="DNA breaking-rejoining enzymes"/>
    <property type="match status" value="1"/>
</dbReference>
<reference evidence="3" key="1">
    <citation type="journal article" date="2010" name="Nature">
        <title>The dynamic genome of Hydra.</title>
        <authorList>
            <person name="Chapman J.A."/>
            <person name="Kirkness E.F."/>
            <person name="Simakov O."/>
            <person name="Hampson S.E."/>
            <person name="Mitros T."/>
            <person name="Weinmaier T."/>
            <person name="Rattei T."/>
            <person name="Balasubramanian P.G."/>
            <person name="Borman J."/>
            <person name="Busam D."/>
            <person name="Disbennett K."/>
            <person name="Pfannkoch C."/>
            <person name="Sumin N."/>
            <person name="Sutton G."/>
            <person name="Viswanathan L."/>
            <person name="Walenz B."/>
            <person name="Goodstein D.M."/>
            <person name="Hellsten U."/>
            <person name="Kawashima T."/>
            <person name="Prochnik S.E."/>
            <person name="Putnam N.H."/>
            <person name="Shu S."/>
            <person name="Blumberg B."/>
            <person name="Dana C.E."/>
            <person name="Gee L."/>
            <person name="Kibler D.F."/>
            <person name="Law L."/>
            <person name="Lindgens D."/>
            <person name="Martinez D.E."/>
            <person name="Peng J."/>
            <person name="Wigge P.A."/>
            <person name="Bertulat B."/>
            <person name="Guder C."/>
            <person name="Nakamura Y."/>
            <person name="Ozbek S."/>
            <person name="Watanabe H."/>
            <person name="Khalturin K."/>
            <person name="Hemmrich G."/>
            <person name="Franke A."/>
            <person name="Augustin R."/>
            <person name="Fraune S."/>
            <person name="Hayakawa E."/>
            <person name="Hayakawa S."/>
            <person name="Hirose M."/>
            <person name="Hwang J."/>
            <person name="Ikeo K."/>
            <person name="Nishimiya-Fujisawa C."/>
            <person name="Ogura A."/>
            <person name="Takahashi T."/>
            <person name="Steinmetz P.R."/>
            <person name="Zhang X."/>
            <person name="Aufschnaiter R."/>
            <person name="Eder M.K."/>
            <person name="Gorny A.K."/>
            <person name="Salvenmoser W."/>
            <person name="Heimberg A.M."/>
            <person name="Wheeler B.M."/>
            <person name="Peterson K.J."/>
            <person name="Boettger A."/>
            <person name="Tischler P."/>
            <person name="Wolf A."/>
            <person name="Gojobori T."/>
            <person name="Remington K.A."/>
            <person name="Strausberg R.L."/>
            <person name="Venter J."/>
            <person name="Technau U."/>
            <person name="Hobmayer B."/>
            <person name="Bosch T.C."/>
            <person name="Holstein T.W."/>
            <person name="Fujisawa T."/>
            <person name="Bode H.R."/>
            <person name="David C.N."/>
            <person name="Rokhsar D.S."/>
            <person name="Steele R.E."/>
        </authorList>
    </citation>
    <scope>NUCLEOTIDE SEQUENCE</scope>
</reference>
<organism evidence="3">
    <name type="scientific">Curvibacter symbiont subsp. Hydra magnipapillata</name>
    <dbReference type="NCBI Taxonomy" id="667019"/>
    <lineage>
        <taxon>Bacteria</taxon>
        <taxon>Pseudomonadati</taxon>
        <taxon>Pseudomonadota</taxon>
        <taxon>Betaproteobacteria</taxon>
        <taxon>Burkholderiales</taxon>
        <taxon>Comamonadaceae</taxon>
        <taxon>Curvibacter</taxon>
    </lineage>
</organism>
<dbReference type="Pfam" id="PF00589">
    <property type="entry name" value="Phage_integrase"/>
    <property type="match status" value="1"/>
</dbReference>
<evidence type="ECO:0000259" key="2">
    <source>
        <dbReference type="PROSITE" id="PS51898"/>
    </source>
</evidence>
<dbReference type="InterPro" id="IPR002104">
    <property type="entry name" value="Integrase_catalytic"/>
</dbReference>
<dbReference type="GO" id="GO:0006310">
    <property type="term" value="P:DNA recombination"/>
    <property type="evidence" value="ECO:0007669"/>
    <property type="project" value="UniProtKB-KW"/>
</dbReference>
<accession>C9YAM0</accession>
<gene>
    <name evidence="3" type="ORF">Csp_A11710</name>
</gene>
<dbReference type="GO" id="GO:0015074">
    <property type="term" value="P:DNA integration"/>
    <property type="evidence" value="ECO:0007669"/>
    <property type="project" value="InterPro"/>
</dbReference>
<dbReference type="GO" id="GO:0003677">
    <property type="term" value="F:DNA binding"/>
    <property type="evidence" value="ECO:0007669"/>
    <property type="project" value="InterPro"/>
</dbReference>
<dbReference type="InterPro" id="IPR011010">
    <property type="entry name" value="DNA_brk_join_enz"/>
</dbReference>
<proteinExistence type="predicted"/>
<name>C9YAM0_CURXX</name>
<evidence type="ECO:0000313" key="3">
    <source>
        <dbReference type="EMBL" id="CBA29352.1"/>
    </source>
</evidence>
<protein>
    <recommendedName>
        <fullName evidence="2">Tyr recombinase domain-containing protein</fullName>
    </recommendedName>
</protein>
<evidence type="ECO:0000256" key="1">
    <source>
        <dbReference type="ARBA" id="ARBA00023172"/>
    </source>
</evidence>
<sequence length="362" mass="40960">MGTIVSRARKDGTFGHTAQIRLKSQGKVAHTESRTFDRKSAAQAWLKKRETELAEPGALKKPKDPLFKDVIDEYNATKQKEHGKTKTQVLNTIKASCLGELRCSEIDSQAICRFIESIDAKPATRGNYMSHLASVFTVVKPLWGYPLDKEQATSAQTVLTAMGITGKSDNRTRRPTLQELDLLMNHFSVKELKRRDSIPMTRIIAFAIFSTRRQEEITRILAEDLNEADLKVIVRDMKNPGEKIGNHVETQLTPEALQLIKLQNKSKGPIWPYSGESIGTSFRNACLLLGIEGLTFHDLRHEGISRLFELGWSIPRVAQVSGHRTWKSLQRYTHIRQTGDKYKDWPWITKILGGEVLSEQPT</sequence>
<dbReference type="EMBL" id="FN543104">
    <property type="protein sequence ID" value="CBA29352.1"/>
    <property type="molecule type" value="Genomic_DNA"/>
</dbReference>
<keyword evidence="1" id="KW-0233">DNA recombination</keyword>